<name>A0A8F9TWI1_9BACT</name>
<dbReference type="PANTHER" id="PTHR10192">
    <property type="entry name" value="MOLYBDOPTERIN BIOSYNTHESIS PROTEIN"/>
    <property type="match status" value="1"/>
</dbReference>
<organism evidence="8 9">
    <name type="scientific">Horticoccus luteus</name>
    <dbReference type="NCBI Taxonomy" id="2862869"/>
    <lineage>
        <taxon>Bacteria</taxon>
        <taxon>Pseudomonadati</taxon>
        <taxon>Verrucomicrobiota</taxon>
        <taxon>Opitutia</taxon>
        <taxon>Opitutales</taxon>
        <taxon>Opitutaceae</taxon>
        <taxon>Horticoccus</taxon>
    </lineage>
</organism>
<dbReference type="AlphaFoldDB" id="A0A8F9TWI1"/>
<evidence type="ECO:0000256" key="1">
    <source>
        <dbReference type="ARBA" id="ARBA00002901"/>
    </source>
</evidence>
<dbReference type="Gene3D" id="2.170.190.11">
    <property type="entry name" value="Molybdopterin biosynthesis moea protein, domain 3"/>
    <property type="match status" value="1"/>
</dbReference>
<dbReference type="NCBIfam" id="TIGR00177">
    <property type="entry name" value="molyb_syn"/>
    <property type="match status" value="1"/>
</dbReference>
<dbReference type="InterPro" id="IPR036135">
    <property type="entry name" value="MoeA_linker/N_sf"/>
</dbReference>
<dbReference type="EMBL" id="CP080507">
    <property type="protein sequence ID" value="QYM79099.1"/>
    <property type="molecule type" value="Genomic_DNA"/>
</dbReference>
<dbReference type="GO" id="GO:0046872">
    <property type="term" value="F:metal ion binding"/>
    <property type="evidence" value="ECO:0007669"/>
    <property type="project" value="UniProtKB-UniRule"/>
</dbReference>
<dbReference type="Proteomes" id="UP000825051">
    <property type="component" value="Chromosome"/>
</dbReference>
<protein>
    <recommendedName>
        <fullName evidence="6">Molybdopterin molybdenumtransferase</fullName>
        <ecNumber evidence="6">2.10.1.1</ecNumber>
    </recommendedName>
</protein>
<dbReference type="InterPro" id="IPR008284">
    <property type="entry name" value="MoCF_biosynth_CS"/>
</dbReference>
<keyword evidence="6" id="KW-0808">Transferase</keyword>
<dbReference type="GO" id="GO:0061599">
    <property type="term" value="F:molybdopterin molybdotransferase activity"/>
    <property type="evidence" value="ECO:0007669"/>
    <property type="project" value="UniProtKB-UniRule"/>
</dbReference>
<evidence type="ECO:0000256" key="3">
    <source>
        <dbReference type="ARBA" id="ARBA00010763"/>
    </source>
</evidence>
<dbReference type="UniPathway" id="UPA00344"/>
<dbReference type="Gene3D" id="3.40.980.10">
    <property type="entry name" value="MoaB/Mog-like domain"/>
    <property type="match status" value="1"/>
</dbReference>
<evidence type="ECO:0000313" key="9">
    <source>
        <dbReference type="Proteomes" id="UP000825051"/>
    </source>
</evidence>
<keyword evidence="9" id="KW-1185">Reference proteome</keyword>
<proteinExistence type="inferred from homology"/>
<dbReference type="InterPro" id="IPR038987">
    <property type="entry name" value="MoeA-like"/>
</dbReference>
<dbReference type="GO" id="GO:0006777">
    <property type="term" value="P:Mo-molybdopterin cofactor biosynthetic process"/>
    <property type="evidence" value="ECO:0007669"/>
    <property type="project" value="UniProtKB-UniRule"/>
</dbReference>
<accession>A0A8F9TWI1</accession>
<comment type="catalytic activity">
    <reaction evidence="5">
        <text>adenylyl-molybdopterin + molybdate = Mo-molybdopterin + AMP + H(+)</text>
        <dbReference type="Rhea" id="RHEA:35047"/>
        <dbReference type="ChEBI" id="CHEBI:15378"/>
        <dbReference type="ChEBI" id="CHEBI:36264"/>
        <dbReference type="ChEBI" id="CHEBI:62727"/>
        <dbReference type="ChEBI" id="CHEBI:71302"/>
        <dbReference type="ChEBI" id="CHEBI:456215"/>
        <dbReference type="EC" id="2.10.1.1"/>
    </reaction>
</comment>
<dbReference type="SUPFAM" id="SSF63882">
    <property type="entry name" value="MoeA N-terminal region -like"/>
    <property type="match status" value="1"/>
</dbReference>
<comment type="pathway">
    <text evidence="2 6">Cofactor biosynthesis; molybdopterin biosynthesis.</text>
</comment>
<evidence type="ECO:0000256" key="4">
    <source>
        <dbReference type="ARBA" id="ARBA00023150"/>
    </source>
</evidence>
<comment type="function">
    <text evidence="1 6">Catalyzes the insertion of molybdate into adenylated molybdopterin with the concomitant release of AMP.</text>
</comment>
<dbReference type="CDD" id="cd00887">
    <property type="entry name" value="MoeA"/>
    <property type="match status" value="1"/>
</dbReference>
<comment type="cofactor">
    <cofactor evidence="6">
        <name>Mg(2+)</name>
        <dbReference type="ChEBI" id="CHEBI:18420"/>
    </cofactor>
</comment>
<evidence type="ECO:0000256" key="6">
    <source>
        <dbReference type="RuleBase" id="RU365090"/>
    </source>
</evidence>
<dbReference type="GO" id="GO:0005829">
    <property type="term" value="C:cytosol"/>
    <property type="evidence" value="ECO:0007669"/>
    <property type="project" value="TreeGrafter"/>
</dbReference>
<dbReference type="Pfam" id="PF03453">
    <property type="entry name" value="MoeA_N"/>
    <property type="match status" value="1"/>
</dbReference>
<evidence type="ECO:0000256" key="5">
    <source>
        <dbReference type="ARBA" id="ARBA00047317"/>
    </source>
</evidence>
<evidence type="ECO:0000256" key="2">
    <source>
        <dbReference type="ARBA" id="ARBA00005046"/>
    </source>
</evidence>
<dbReference type="Gene3D" id="2.40.340.10">
    <property type="entry name" value="MoeA, C-terminal, domain IV"/>
    <property type="match status" value="1"/>
</dbReference>
<dbReference type="InterPro" id="IPR036425">
    <property type="entry name" value="MoaB/Mog-like_dom_sf"/>
</dbReference>
<keyword evidence="6" id="KW-0460">Magnesium</keyword>
<dbReference type="Pfam" id="PF00994">
    <property type="entry name" value="MoCF_biosynth"/>
    <property type="match status" value="1"/>
</dbReference>
<keyword evidence="6" id="KW-0479">Metal-binding</keyword>
<comment type="similarity">
    <text evidence="3 6">Belongs to the MoeA family.</text>
</comment>
<dbReference type="Gene3D" id="3.90.105.10">
    <property type="entry name" value="Molybdopterin biosynthesis moea protein, domain 2"/>
    <property type="match status" value="1"/>
</dbReference>
<keyword evidence="6" id="KW-0500">Molybdenum</keyword>
<dbReference type="EC" id="2.10.1.1" evidence="6"/>
<dbReference type="KEGG" id="ole:K0B96_00350"/>
<sequence>MLTPDEAEKAILDHMAPFLREDCPLEAAHGRVLRADVRADRDLPPFDRVTMDGYAVRTAVIAAGTRTFRIEGTQAAGMRALKLSPVEHACVEVMTGAVLPEGADAVVPFEQTTRDGDVVTLAAGVAPPAGFSIHRRRSDHAAGEVVVPAGRRISGREIAVAASVGASTLTVSAQPKIAVVVTGDELVEVDDAVGPHQIRRSNDHAVRAALIAAGFPRVERFHLRDLPSEIEHRLWHILAEYDAVLLTGGVSKGKFDFMPAALAAQGVREVFHGVAQRPGKPFWFGVTSHHKPVFALPGNPVSAYTCLHRYVLPALAHASGIVAPAPRLVALATPVNFAPPLAYLLPVRLGSGPHAELLATPDPSNTSGDFAGLIGTDGFVELPADRTAFPIGTVARYFAWV</sequence>
<gene>
    <name evidence="8" type="ORF">K0B96_00350</name>
</gene>
<dbReference type="SMART" id="SM00852">
    <property type="entry name" value="MoCF_biosynth"/>
    <property type="match status" value="1"/>
</dbReference>
<keyword evidence="4 6" id="KW-0501">Molybdenum cofactor biosynthesis</keyword>
<dbReference type="SUPFAM" id="SSF63867">
    <property type="entry name" value="MoeA C-terminal domain-like"/>
    <property type="match status" value="1"/>
</dbReference>
<dbReference type="InterPro" id="IPR036688">
    <property type="entry name" value="MoeA_C_domain_IV_sf"/>
</dbReference>
<dbReference type="InterPro" id="IPR005111">
    <property type="entry name" value="MoeA_C_domain_IV"/>
</dbReference>
<feature type="domain" description="MoaB/Mog" evidence="7">
    <location>
        <begin position="178"/>
        <end position="317"/>
    </location>
</feature>
<dbReference type="PROSITE" id="PS01079">
    <property type="entry name" value="MOCF_BIOSYNTHESIS_2"/>
    <property type="match status" value="1"/>
</dbReference>
<dbReference type="InterPro" id="IPR005110">
    <property type="entry name" value="MoeA_linker/N"/>
</dbReference>
<evidence type="ECO:0000259" key="7">
    <source>
        <dbReference type="SMART" id="SM00852"/>
    </source>
</evidence>
<dbReference type="InterPro" id="IPR001453">
    <property type="entry name" value="MoaB/Mog_dom"/>
</dbReference>
<dbReference type="Pfam" id="PF03454">
    <property type="entry name" value="MoeA_C"/>
    <property type="match status" value="1"/>
</dbReference>
<reference evidence="8" key="1">
    <citation type="submission" date="2021-08" db="EMBL/GenBank/DDBJ databases">
        <title>Genome of a novel bacterium of the phylum Verrucomicrobia, Oleiharenicola sp. KSB-15.</title>
        <authorList>
            <person name="Chung J.-H."/>
            <person name="Ahn J.-H."/>
            <person name="Yoon Y."/>
            <person name="Kim D.-Y."/>
            <person name="An S.-H."/>
            <person name="Park I."/>
            <person name="Yeon J."/>
        </authorList>
    </citation>
    <scope>NUCLEOTIDE SEQUENCE</scope>
    <source>
        <strain evidence="8">KSB-15</strain>
    </source>
</reference>
<dbReference type="SUPFAM" id="SSF53218">
    <property type="entry name" value="Molybdenum cofactor biosynthesis proteins"/>
    <property type="match status" value="1"/>
</dbReference>
<evidence type="ECO:0000313" key="8">
    <source>
        <dbReference type="EMBL" id="QYM79099.1"/>
    </source>
</evidence>
<dbReference type="RefSeq" id="WP_220162527.1">
    <property type="nucleotide sequence ID" value="NZ_CP080507.1"/>
</dbReference>
<dbReference type="PANTHER" id="PTHR10192:SF5">
    <property type="entry name" value="GEPHYRIN"/>
    <property type="match status" value="1"/>
</dbReference>